<evidence type="ECO:0000313" key="4">
    <source>
        <dbReference type="Proteomes" id="UP000008827"/>
    </source>
</evidence>
<keyword evidence="4" id="KW-1185">Reference proteome</keyword>
<reference evidence="2" key="3">
    <citation type="submission" date="2018-07" db="EMBL/GenBank/DDBJ databases">
        <title>WGS assembly of Glycine max.</title>
        <authorList>
            <person name="Schmutz J."/>
            <person name="Cannon S."/>
            <person name="Schlueter J."/>
            <person name="Ma J."/>
            <person name="Mitros T."/>
            <person name="Nelson W."/>
            <person name="Hyten D."/>
            <person name="Song Q."/>
            <person name="Thelen J."/>
            <person name="Cheng J."/>
            <person name="Xu D."/>
            <person name="Hellsten U."/>
            <person name="May G."/>
            <person name="Yu Y."/>
            <person name="Sakurai T."/>
            <person name="Umezawa T."/>
            <person name="Bhattacharyya M."/>
            <person name="Sandhu D."/>
            <person name="Valliyodan B."/>
            <person name="Lindquist E."/>
            <person name="Peto M."/>
            <person name="Grant D."/>
            <person name="Shu S."/>
            <person name="Goodstein D."/>
            <person name="Barry K."/>
            <person name="Futrell-Griggs M."/>
            <person name="Abernathy B."/>
            <person name="Du J."/>
            <person name="Tian Z."/>
            <person name="Zhu L."/>
            <person name="Gill N."/>
            <person name="Joshi T."/>
            <person name="Libault M."/>
            <person name="Sethuraman A."/>
            <person name="Zhang X."/>
            <person name="Shinozaki K."/>
            <person name="Nguyen H."/>
            <person name="Wing R."/>
            <person name="Cregan P."/>
            <person name="Specht J."/>
            <person name="Grimwood J."/>
            <person name="Rokhsar D."/>
            <person name="Stacey G."/>
            <person name="Shoemaker R."/>
            <person name="Jackson S."/>
        </authorList>
    </citation>
    <scope>NUCLEOTIDE SEQUENCE</scope>
    <source>
        <tissue evidence="2">Callus</tissue>
    </source>
</reference>
<dbReference type="HOGENOM" id="CLU_728453_0_0_1"/>
<dbReference type="PANTHER" id="PTHR11017:SF263">
    <property type="entry name" value="ADP-RIBOSYL CYCLASE_CYCLIC ADP-RIBOSE HYDROLASE"/>
    <property type="match status" value="1"/>
</dbReference>
<dbReference type="PANTHER" id="PTHR11017">
    <property type="entry name" value="LEUCINE-RICH REPEAT-CONTAINING PROTEIN"/>
    <property type="match status" value="1"/>
</dbReference>
<accession>K7K681</accession>
<gene>
    <name evidence="2" type="ORF">GLYMA_02G034100</name>
</gene>
<dbReference type="OrthoDB" id="1930487at2759"/>
<dbReference type="InterPro" id="IPR002182">
    <property type="entry name" value="NB-ARC"/>
</dbReference>
<protein>
    <recommendedName>
        <fullName evidence="1">NB-ARC domain-containing protein</fullName>
    </recommendedName>
</protein>
<dbReference type="GO" id="GO:0043531">
    <property type="term" value="F:ADP binding"/>
    <property type="evidence" value="ECO:0007669"/>
    <property type="project" value="InterPro"/>
</dbReference>
<dbReference type="EMBL" id="CM000835">
    <property type="protein sequence ID" value="KRH69546.1"/>
    <property type="molecule type" value="Genomic_DNA"/>
</dbReference>
<organism evidence="2">
    <name type="scientific">Glycine max</name>
    <name type="common">Soybean</name>
    <name type="synonym">Glycine hispida</name>
    <dbReference type="NCBI Taxonomy" id="3847"/>
    <lineage>
        <taxon>Eukaryota</taxon>
        <taxon>Viridiplantae</taxon>
        <taxon>Streptophyta</taxon>
        <taxon>Embryophyta</taxon>
        <taxon>Tracheophyta</taxon>
        <taxon>Spermatophyta</taxon>
        <taxon>Magnoliopsida</taxon>
        <taxon>eudicotyledons</taxon>
        <taxon>Gunneridae</taxon>
        <taxon>Pentapetalae</taxon>
        <taxon>rosids</taxon>
        <taxon>fabids</taxon>
        <taxon>Fabales</taxon>
        <taxon>Fabaceae</taxon>
        <taxon>Papilionoideae</taxon>
        <taxon>50 kb inversion clade</taxon>
        <taxon>NPAAA clade</taxon>
        <taxon>indigoferoid/millettioid clade</taxon>
        <taxon>Phaseoleae</taxon>
        <taxon>Glycine</taxon>
        <taxon>Glycine subgen. Soja</taxon>
    </lineage>
</organism>
<dbReference type="EnsemblPlants" id="KRH69546">
    <property type="protein sequence ID" value="KRH69546"/>
    <property type="gene ID" value="GLYMA_02G034100"/>
</dbReference>
<dbReference type="InParanoid" id="K7K681"/>
<evidence type="ECO:0000313" key="3">
    <source>
        <dbReference type="EnsemblPlants" id="KRH69546"/>
    </source>
</evidence>
<dbReference type="Pfam" id="PF00931">
    <property type="entry name" value="NB-ARC"/>
    <property type="match status" value="1"/>
</dbReference>
<reference evidence="2 3" key="1">
    <citation type="journal article" date="2010" name="Nature">
        <title>Genome sequence of the palaeopolyploid soybean.</title>
        <authorList>
            <person name="Schmutz J."/>
            <person name="Cannon S.B."/>
            <person name="Schlueter J."/>
            <person name="Ma J."/>
            <person name="Mitros T."/>
            <person name="Nelson W."/>
            <person name="Hyten D.L."/>
            <person name="Song Q."/>
            <person name="Thelen J.J."/>
            <person name="Cheng J."/>
            <person name="Xu D."/>
            <person name="Hellsten U."/>
            <person name="May G.D."/>
            <person name="Yu Y."/>
            <person name="Sakurai T."/>
            <person name="Umezawa T."/>
            <person name="Bhattacharyya M.K."/>
            <person name="Sandhu D."/>
            <person name="Valliyodan B."/>
            <person name="Lindquist E."/>
            <person name="Peto M."/>
            <person name="Grant D."/>
            <person name="Shu S."/>
            <person name="Goodstein D."/>
            <person name="Barry K."/>
            <person name="Futrell-Griggs M."/>
            <person name="Abernathy B."/>
            <person name="Du J."/>
            <person name="Tian Z."/>
            <person name="Zhu L."/>
            <person name="Gill N."/>
            <person name="Joshi T."/>
            <person name="Libault M."/>
            <person name="Sethuraman A."/>
            <person name="Zhang X.-C."/>
            <person name="Shinozaki K."/>
            <person name="Nguyen H.T."/>
            <person name="Wing R.A."/>
            <person name="Cregan P."/>
            <person name="Specht J."/>
            <person name="Grimwood J."/>
            <person name="Rokhsar D."/>
            <person name="Stacey G."/>
            <person name="Shoemaker R.C."/>
            <person name="Jackson S.A."/>
        </authorList>
    </citation>
    <scope>NUCLEOTIDE SEQUENCE [LARGE SCALE GENOMIC DNA]</scope>
    <source>
        <strain evidence="3">cv. Williams 82</strain>
        <tissue evidence="2">Callus</tissue>
    </source>
</reference>
<dbReference type="Proteomes" id="UP000008827">
    <property type="component" value="Chromosome 2"/>
</dbReference>
<dbReference type="InterPro" id="IPR027417">
    <property type="entry name" value="P-loop_NTPase"/>
</dbReference>
<dbReference type="Gramene" id="KRH69546">
    <property type="protein sequence ID" value="KRH69546"/>
    <property type="gene ID" value="GLYMA_02G034100"/>
</dbReference>
<feature type="domain" description="NB-ARC" evidence="1">
    <location>
        <begin position="109"/>
        <end position="185"/>
    </location>
</feature>
<dbReference type="AlphaFoldDB" id="K7K681"/>
<name>K7K681_SOYBN</name>
<evidence type="ECO:0000259" key="1">
    <source>
        <dbReference type="Pfam" id="PF00931"/>
    </source>
</evidence>
<dbReference type="PaxDb" id="3847-GLYMA02G03880.1"/>
<reference evidence="3" key="2">
    <citation type="submission" date="2018-02" db="UniProtKB">
        <authorList>
            <consortium name="EnsemblPlants"/>
        </authorList>
    </citation>
    <scope>IDENTIFICATION</scope>
    <source>
        <strain evidence="3">Williams 82</strain>
    </source>
</reference>
<dbReference type="GO" id="GO:0006952">
    <property type="term" value="P:defense response"/>
    <property type="evidence" value="ECO:0007669"/>
    <property type="project" value="InterPro"/>
</dbReference>
<dbReference type="SUPFAM" id="SSF52540">
    <property type="entry name" value="P-loop containing nucleoside triphosphate hydrolases"/>
    <property type="match status" value="1"/>
</dbReference>
<sequence>MFIKKRSWITHKRICLNMFSVNVGFLDYTVDHTHSTVGTKTFSLQFGRQIRERSIYANSFLYLHVRPLIGIWEMGGREKHGCLSQQTFLSCSHEKKYSCTCAKVESYFITRRLRRKKVLIVLDDVSSSEQLEDIISDFDCLGPGSREIVTTRDKHIFSHVDEICEVNELNDCDFFLLFHLNAFREEHPNKDMKSYQNLFFLKVSESVIAYCKGNPLPLKFWERSMEKSHNKSTVISFPPSGIESDLIQEMGIIHQESIKNLEDKLRCSLWFIDFSSLLFFFFSNLGFLDSDFVIACFRFKIFVHINTMLPPVGGGFGVPAVARHGGGEANRGAGDEGRRESFQFHAIILRCGWVETGSPILKESKRKWFDGNRVEFGVLR</sequence>
<dbReference type="InterPro" id="IPR044974">
    <property type="entry name" value="Disease_R_plants"/>
</dbReference>
<dbReference type="Gene3D" id="3.40.50.300">
    <property type="entry name" value="P-loop containing nucleotide triphosphate hydrolases"/>
    <property type="match status" value="1"/>
</dbReference>
<evidence type="ECO:0000313" key="2">
    <source>
        <dbReference type="EMBL" id="KRH69546.1"/>
    </source>
</evidence>
<proteinExistence type="predicted"/>